<dbReference type="EMBL" id="NFZW01000003">
    <property type="protein sequence ID" value="RFA38601.1"/>
    <property type="molecule type" value="Genomic_DNA"/>
</dbReference>
<dbReference type="InterPro" id="IPR002734">
    <property type="entry name" value="RibDG_C"/>
</dbReference>
<evidence type="ECO:0000313" key="3">
    <source>
        <dbReference type="Proteomes" id="UP000256763"/>
    </source>
</evidence>
<dbReference type="GO" id="GO:0009231">
    <property type="term" value="P:riboflavin biosynthetic process"/>
    <property type="evidence" value="ECO:0007669"/>
    <property type="project" value="InterPro"/>
</dbReference>
<proteinExistence type="predicted"/>
<comment type="caution">
    <text evidence="2">The sequence shown here is derived from an EMBL/GenBank/DDBJ whole genome shotgun (WGS) entry which is preliminary data.</text>
</comment>
<organism evidence="2 3">
    <name type="scientific">Alkalilimnicola ehrlichii</name>
    <dbReference type="NCBI Taxonomy" id="351052"/>
    <lineage>
        <taxon>Bacteria</taxon>
        <taxon>Pseudomonadati</taxon>
        <taxon>Pseudomonadota</taxon>
        <taxon>Gammaproteobacteria</taxon>
        <taxon>Chromatiales</taxon>
        <taxon>Ectothiorhodospiraceae</taxon>
        <taxon>Alkalilimnicola</taxon>
    </lineage>
</organism>
<dbReference type="Gene3D" id="3.40.430.10">
    <property type="entry name" value="Dihydrofolate Reductase, subunit A"/>
    <property type="match status" value="1"/>
</dbReference>
<accession>A0A3E0WZT7</accession>
<sequence>MDQTSVIELYPPSAKRVPIQGLYLNAELEGGKPVHTPFVYTNFVTSLDGRIAIVDPNDRQRKVPPHTANPRDWRLFQELAARADLILTSGHYLRQLARGTAQDILPVSPASEFKDLHNWRTLNRLPPQPDVAIFTRGLEFPIPHRLLRQGRRIIVLSPADADANAIARLEEHGIEVIRTQQPGELDARESIHTLGERGYKRIYSVAGPYIFHSLLASNVLDTLF</sequence>
<reference evidence="3" key="1">
    <citation type="submission" date="2017-05" db="EMBL/GenBank/DDBJ databases">
        <authorList>
            <person name="Sharma S."/>
            <person name="Sidhu C."/>
            <person name="Pinnaka A.K."/>
        </authorList>
    </citation>
    <scope>NUCLEOTIDE SEQUENCE [LARGE SCALE GENOMIC DNA]</scope>
    <source>
        <strain evidence="3">AK93</strain>
    </source>
</reference>
<feature type="domain" description="Bacterial bifunctional deaminase-reductase C-terminal" evidence="1">
    <location>
        <begin position="37"/>
        <end position="223"/>
    </location>
</feature>
<dbReference type="Pfam" id="PF01872">
    <property type="entry name" value="RibD_C"/>
    <property type="match status" value="1"/>
</dbReference>
<dbReference type="OrthoDB" id="5563679at2"/>
<gene>
    <name evidence="2" type="ORF">CAL65_04485</name>
</gene>
<dbReference type="InterPro" id="IPR024072">
    <property type="entry name" value="DHFR-like_dom_sf"/>
</dbReference>
<protein>
    <recommendedName>
        <fullName evidence="1">Bacterial bifunctional deaminase-reductase C-terminal domain-containing protein</fullName>
    </recommendedName>
</protein>
<dbReference type="AlphaFoldDB" id="A0A3E0WZT7"/>
<name>A0A3E0WZT7_9GAMM</name>
<evidence type="ECO:0000259" key="1">
    <source>
        <dbReference type="Pfam" id="PF01872"/>
    </source>
</evidence>
<keyword evidence="3" id="KW-1185">Reference proteome</keyword>
<dbReference type="RefSeq" id="WP_116302330.1">
    <property type="nucleotide sequence ID" value="NZ_NFZV01000010.1"/>
</dbReference>
<evidence type="ECO:0000313" key="2">
    <source>
        <dbReference type="EMBL" id="RFA38601.1"/>
    </source>
</evidence>
<dbReference type="Proteomes" id="UP000256763">
    <property type="component" value="Unassembled WGS sequence"/>
</dbReference>
<dbReference type="SUPFAM" id="SSF53597">
    <property type="entry name" value="Dihydrofolate reductase-like"/>
    <property type="match status" value="1"/>
</dbReference>
<dbReference type="GO" id="GO:0008703">
    <property type="term" value="F:5-amino-6-(5-phosphoribosylamino)uracil reductase activity"/>
    <property type="evidence" value="ECO:0007669"/>
    <property type="project" value="InterPro"/>
</dbReference>